<reference evidence="15 16" key="1">
    <citation type="submission" date="2020-06" db="EMBL/GenBank/DDBJ databases">
        <title>Transcriptomic and genomic resources for Thalictrum thalictroides and T. hernandezii: Facilitating candidate gene discovery in an emerging model plant lineage.</title>
        <authorList>
            <person name="Arias T."/>
            <person name="Riano-Pachon D.M."/>
            <person name="Di Stilio V.S."/>
        </authorList>
    </citation>
    <scope>NUCLEOTIDE SEQUENCE [LARGE SCALE GENOMIC DNA]</scope>
    <source>
        <strain evidence="16">cv. WT478/WT964</strain>
        <tissue evidence="15">Leaves</tissue>
    </source>
</reference>
<comment type="subcellular location">
    <subcellularLocation>
        <location evidence="1">Membrane</location>
        <topology evidence="1">Single-pass type I membrane protein</topology>
    </subcellularLocation>
</comment>
<sequence>MAFSKQFLITLAIVVVVLPSVALATEYTVGDSTGWTIKFDYTNWAKGKEFRVGDKLVFTYPVGAHNVFKVNGTSFKDCTIPPLNEALTSGNDVITLATPGNKWYICGVSQHCAVGGQKLSITVLPAGLEAPAPAPSSANGIAINSTPSLFLSSNSSKDWSSLQLKLKCKGKYSCLFSNNNKEDQARKALESALGGKKNEFEKWNKEIQKREEMGGGAGGGGWFGWRRWFGDGDHFWEEAQQASLVVLVLLFVYLVIAKGELLLAVVFNPVLFALRGVRNALTYVTSTFLQKGSPVRTSVPEFQKEPASLRSAKENVIRKWASD</sequence>
<keyword evidence="3 12" id="KW-0812">Transmembrane</keyword>
<dbReference type="GO" id="GO:0046872">
    <property type="term" value="F:metal ion binding"/>
    <property type="evidence" value="ECO:0007669"/>
    <property type="project" value="UniProtKB-KW"/>
</dbReference>
<dbReference type="CDD" id="cd04216">
    <property type="entry name" value="Phytocyanin"/>
    <property type="match status" value="1"/>
</dbReference>
<evidence type="ECO:0000256" key="8">
    <source>
        <dbReference type="ARBA" id="ARBA00023008"/>
    </source>
</evidence>
<keyword evidence="8" id="KW-0186">Copper</keyword>
<dbReference type="PANTHER" id="PTHR36393">
    <property type="entry name" value="SULFATE ADENYLYLTRANSFERASE SUBUNIT"/>
    <property type="match status" value="1"/>
</dbReference>
<feature type="domain" description="Phytocyanin" evidence="14">
    <location>
        <begin position="25"/>
        <end position="125"/>
    </location>
</feature>
<evidence type="ECO:0000256" key="5">
    <source>
        <dbReference type="ARBA" id="ARBA00022729"/>
    </source>
</evidence>
<evidence type="ECO:0000256" key="10">
    <source>
        <dbReference type="ARBA" id="ARBA00023157"/>
    </source>
</evidence>
<evidence type="ECO:0000256" key="13">
    <source>
        <dbReference type="SAM" id="SignalP"/>
    </source>
</evidence>
<evidence type="ECO:0000256" key="6">
    <source>
        <dbReference type="ARBA" id="ARBA00022982"/>
    </source>
</evidence>
<accession>A0A7J6WYC6</accession>
<dbReference type="GO" id="GO:0009610">
    <property type="term" value="P:response to symbiotic fungus"/>
    <property type="evidence" value="ECO:0007669"/>
    <property type="project" value="UniProtKB-ARBA"/>
</dbReference>
<evidence type="ECO:0000313" key="16">
    <source>
        <dbReference type="Proteomes" id="UP000554482"/>
    </source>
</evidence>
<keyword evidence="16" id="KW-1185">Reference proteome</keyword>
<dbReference type="InterPro" id="IPR003245">
    <property type="entry name" value="Phytocyanin_dom"/>
</dbReference>
<keyword evidence="4" id="KW-0479">Metal-binding</keyword>
<dbReference type="Gene3D" id="2.60.40.420">
    <property type="entry name" value="Cupredoxins - blue copper proteins"/>
    <property type="match status" value="1"/>
</dbReference>
<dbReference type="EMBL" id="JABWDY010008114">
    <property type="protein sequence ID" value="KAF5202441.1"/>
    <property type="molecule type" value="Genomic_DNA"/>
</dbReference>
<evidence type="ECO:0000256" key="7">
    <source>
        <dbReference type="ARBA" id="ARBA00022989"/>
    </source>
</evidence>
<evidence type="ECO:0000256" key="3">
    <source>
        <dbReference type="ARBA" id="ARBA00022692"/>
    </source>
</evidence>
<evidence type="ECO:0000256" key="12">
    <source>
        <dbReference type="SAM" id="Phobius"/>
    </source>
</evidence>
<dbReference type="OrthoDB" id="2017354at2759"/>
<evidence type="ECO:0000256" key="11">
    <source>
        <dbReference type="ARBA" id="ARBA00023180"/>
    </source>
</evidence>
<proteinExistence type="predicted"/>
<keyword evidence="6" id="KW-0249">Electron transport</keyword>
<organism evidence="15 16">
    <name type="scientific">Thalictrum thalictroides</name>
    <name type="common">Rue-anemone</name>
    <name type="synonym">Anemone thalictroides</name>
    <dbReference type="NCBI Taxonomy" id="46969"/>
    <lineage>
        <taxon>Eukaryota</taxon>
        <taxon>Viridiplantae</taxon>
        <taxon>Streptophyta</taxon>
        <taxon>Embryophyta</taxon>
        <taxon>Tracheophyta</taxon>
        <taxon>Spermatophyta</taxon>
        <taxon>Magnoliopsida</taxon>
        <taxon>Ranunculales</taxon>
        <taxon>Ranunculaceae</taxon>
        <taxon>Thalictroideae</taxon>
        <taxon>Thalictrum</taxon>
    </lineage>
</organism>
<feature type="signal peptide" evidence="13">
    <location>
        <begin position="1"/>
        <end position="24"/>
    </location>
</feature>
<keyword evidence="2" id="KW-0813">Transport</keyword>
<evidence type="ECO:0000256" key="9">
    <source>
        <dbReference type="ARBA" id="ARBA00023136"/>
    </source>
</evidence>
<dbReference type="PANTHER" id="PTHR36393:SF1">
    <property type="entry name" value="SULFATE ADENYLYLTRANSFERASE SUBUNIT"/>
    <property type="match status" value="1"/>
</dbReference>
<evidence type="ECO:0000313" key="15">
    <source>
        <dbReference type="EMBL" id="KAF5202441.1"/>
    </source>
</evidence>
<feature type="chain" id="PRO_5029897510" evidence="13">
    <location>
        <begin position="25"/>
        <end position="323"/>
    </location>
</feature>
<gene>
    <name evidence="15" type="ORF">FRX31_007969</name>
</gene>
<keyword evidence="5 13" id="KW-0732">Signal</keyword>
<keyword evidence="11" id="KW-0325">Glycoprotein</keyword>
<dbReference type="Pfam" id="PF02298">
    <property type="entry name" value="Cu_bind_like"/>
    <property type="match status" value="1"/>
</dbReference>
<dbReference type="FunFam" id="2.60.40.420:FF:000067">
    <property type="entry name" value="Cupredoxin superfamily protein"/>
    <property type="match status" value="1"/>
</dbReference>
<dbReference type="GO" id="GO:0016020">
    <property type="term" value="C:membrane"/>
    <property type="evidence" value="ECO:0007669"/>
    <property type="project" value="UniProtKB-SubCell"/>
</dbReference>
<keyword evidence="10" id="KW-1015">Disulfide bond</keyword>
<evidence type="ECO:0000259" key="14">
    <source>
        <dbReference type="PROSITE" id="PS51485"/>
    </source>
</evidence>
<evidence type="ECO:0000256" key="4">
    <source>
        <dbReference type="ARBA" id="ARBA00022723"/>
    </source>
</evidence>
<dbReference type="Proteomes" id="UP000554482">
    <property type="component" value="Unassembled WGS sequence"/>
</dbReference>
<dbReference type="GO" id="GO:0009055">
    <property type="term" value="F:electron transfer activity"/>
    <property type="evidence" value="ECO:0007669"/>
    <property type="project" value="InterPro"/>
</dbReference>
<dbReference type="SUPFAM" id="SSF49503">
    <property type="entry name" value="Cupredoxins"/>
    <property type="match status" value="1"/>
</dbReference>
<protein>
    <submittedName>
        <fullName evidence="15">Blue copper protein</fullName>
    </submittedName>
</protein>
<name>A0A7J6WYC6_THATH</name>
<keyword evidence="9 12" id="KW-0472">Membrane</keyword>
<dbReference type="AlphaFoldDB" id="A0A7J6WYC6"/>
<dbReference type="InterPro" id="IPR008972">
    <property type="entry name" value="Cupredoxin"/>
</dbReference>
<evidence type="ECO:0000256" key="2">
    <source>
        <dbReference type="ARBA" id="ARBA00022448"/>
    </source>
</evidence>
<comment type="caution">
    <text evidence="15">The sequence shown here is derived from an EMBL/GenBank/DDBJ whole genome shotgun (WGS) entry which is preliminary data.</text>
</comment>
<feature type="transmembrane region" description="Helical" evidence="12">
    <location>
        <begin position="244"/>
        <end position="274"/>
    </location>
</feature>
<dbReference type="PROSITE" id="PS51485">
    <property type="entry name" value="PHYTOCYANIN"/>
    <property type="match status" value="1"/>
</dbReference>
<evidence type="ECO:0000256" key="1">
    <source>
        <dbReference type="ARBA" id="ARBA00004479"/>
    </source>
</evidence>
<keyword evidence="7 12" id="KW-1133">Transmembrane helix</keyword>